<feature type="domain" description="Vitamin K epoxide reductase" evidence="11">
    <location>
        <begin position="9"/>
        <end position="125"/>
    </location>
</feature>
<dbReference type="OrthoDB" id="9814618at2"/>
<dbReference type="GO" id="GO:0048038">
    <property type="term" value="F:quinone binding"/>
    <property type="evidence" value="ECO:0007669"/>
    <property type="project" value="UniProtKB-KW"/>
</dbReference>
<keyword evidence="9" id="KW-0676">Redox-active center</keyword>
<accession>A0A562S0D3</accession>
<reference evidence="12 13" key="1">
    <citation type="submission" date="2019-07" db="EMBL/GenBank/DDBJ databases">
        <title>Genome sequencing of 100 strains of the haloalkaliphilic chemolithoautotrophic sulfur-oxidizing bacterium Thioalkalivibrio.</title>
        <authorList>
            <person name="Muyzer G."/>
        </authorList>
    </citation>
    <scope>NUCLEOTIDE SEQUENCE [LARGE SCALE GENOMIC DNA]</scope>
    <source>
        <strain evidence="12 13">ASO4-4</strain>
    </source>
</reference>
<dbReference type="AlphaFoldDB" id="A0A562S0D3"/>
<evidence type="ECO:0000256" key="9">
    <source>
        <dbReference type="ARBA" id="ARBA00023284"/>
    </source>
</evidence>
<organism evidence="12 13">
    <name type="scientific">Desulfobotulus alkaliphilus</name>
    <dbReference type="NCBI Taxonomy" id="622671"/>
    <lineage>
        <taxon>Bacteria</taxon>
        <taxon>Pseudomonadati</taxon>
        <taxon>Thermodesulfobacteriota</taxon>
        <taxon>Desulfobacteria</taxon>
        <taxon>Desulfobacterales</taxon>
        <taxon>Desulfobacteraceae</taxon>
        <taxon>Desulfobotulus</taxon>
    </lineage>
</organism>
<evidence type="ECO:0000313" key="13">
    <source>
        <dbReference type="Proteomes" id="UP000318307"/>
    </source>
</evidence>
<dbReference type="InterPro" id="IPR012932">
    <property type="entry name" value="VKOR"/>
</dbReference>
<keyword evidence="8" id="KW-1015">Disulfide bond</keyword>
<dbReference type="RefSeq" id="WP_144683339.1">
    <property type="nucleotide sequence ID" value="NZ_VLLC01000007.1"/>
</dbReference>
<evidence type="ECO:0000256" key="5">
    <source>
        <dbReference type="ARBA" id="ARBA00022989"/>
    </source>
</evidence>
<dbReference type="Gene3D" id="1.20.1440.130">
    <property type="entry name" value="VKOR domain"/>
    <property type="match status" value="1"/>
</dbReference>
<dbReference type="Proteomes" id="UP000318307">
    <property type="component" value="Unassembled WGS sequence"/>
</dbReference>
<evidence type="ECO:0000256" key="8">
    <source>
        <dbReference type="ARBA" id="ARBA00023157"/>
    </source>
</evidence>
<dbReference type="CDD" id="cd02972">
    <property type="entry name" value="DsbA_family"/>
    <property type="match status" value="1"/>
</dbReference>
<feature type="transmembrane region" description="Helical" evidence="10">
    <location>
        <begin position="110"/>
        <end position="132"/>
    </location>
</feature>
<keyword evidence="3 10" id="KW-0812">Transmembrane</keyword>
<feature type="transmembrane region" description="Helical" evidence="10">
    <location>
        <begin position="144"/>
        <end position="164"/>
    </location>
</feature>
<proteinExistence type="inferred from homology"/>
<comment type="similarity">
    <text evidence="2">Belongs to the VKOR family.</text>
</comment>
<name>A0A562S0D3_9BACT</name>
<evidence type="ECO:0000256" key="7">
    <source>
        <dbReference type="ARBA" id="ARBA00023136"/>
    </source>
</evidence>
<dbReference type="GO" id="GO:0016491">
    <property type="term" value="F:oxidoreductase activity"/>
    <property type="evidence" value="ECO:0007669"/>
    <property type="project" value="UniProtKB-KW"/>
</dbReference>
<keyword evidence="7 10" id="KW-0472">Membrane</keyword>
<keyword evidence="13" id="KW-1185">Reference proteome</keyword>
<keyword evidence="5 10" id="KW-1133">Transmembrane helix</keyword>
<evidence type="ECO:0000256" key="10">
    <source>
        <dbReference type="SAM" id="Phobius"/>
    </source>
</evidence>
<comment type="caution">
    <text evidence="12">The sequence shown here is derived from an EMBL/GenBank/DDBJ whole genome shotgun (WGS) entry which is preliminary data.</text>
</comment>
<evidence type="ECO:0000256" key="3">
    <source>
        <dbReference type="ARBA" id="ARBA00022692"/>
    </source>
</evidence>
<evidence type="ECO:0000256" key="4">
    <source>
        <dbReference type="ARBA" id="ARBA00022719"/>
    </source>
</evidence>
<dbReference type="Pfam" id="PF07884">
    <property type="entry name" value="VKOR"/>
    <property type="match status" value="1"/>
</dbReference>
<evidence type="ECO:0000256" key="2">
    <source>
        <dbReference type="ARBA" id="ARBA00006214"/>
    </source>
</evidence>
<gene>
    <name evidence="12" type="ORF">LZ24_01180</name>
</gene>
<keyword evidence="4" id="KW-0874">Quinone</keyword>
<evidence type="ECO:0000256" key="1">
    <source>
        <dbReference type="ARBA" id="ARBA00004141"/>
    </source>
</evidence>
<feature type="transmembrane region" description="Helical" evidence="10">
    <location>
        <begin position="54"/>
        <end position="74"/>
    </location>
</feature>
<dbReference type="GO" id="GO:0016020">
    <property type="term" value="C:membrane"/>
    <property type="evidence" value="ECO:0007669"/>
    <property type="project" value="UniProtKB-SubCell"/>
</dbReference>
<keyword evidence="6" id="KW-0560">Oxidoreductase</keyword>
<dbReference type="InterPro" id="IPR038354">
    <property type="entry name" value="VKOR_sf"/>
</dbReference>
<dbReference type="EMBL" id="VLLC01000007">
    <property type="protein sequence ID" value="TWI73950.1"/>
    <property type="molecule type" value="Genomic_DNA"/>
</dbReference>
<evidence type="ECO:0000259" key="11">
    <source>
        <dbReference type="Pfam" id="PF07884"/>
    </source>
</evidence>
<evidence type="ECO:0000256" key="6">
    <source>
        <dbReference type="ARBA" id="ARBA00023002"/>
    </source>
</evidence>
<evidence type="ECO:0000313" key="12">
    <source>
        <dbReference type="EMBL" id="TWI73950.1"/>
    </source>
</evidence>
<sequence length="348" mass="39105">MIKKIFHLLLATALFFSAWIAANDLFSMPFLSPSAVTGCETACTSLHESSIGILYGIPLSLLGFLGLLVFWILRIRGFEKISFWIISAMAGAELYLILLQFFYFREFCTSCLIFAAMVFMIYIVTLVQDFFLKPPARLRELPAKCFPAFVFMLVFHMVLFPPFFPERILAEGLPICLTEKKTGKDLLRIEVFVSPDCPFCEAAVSYFSGVLYENNLKVSIRIKHVGLNAQSRRRAVENVAMGIYGDLSPAALKMAECYILQNEKELADIQGSPLQTPMIRLVRDGDIRHFTGWTARNQEQIAEIIKELIPDRGRPAATADWFHNRLPSGDTVLCPSTGDPSDRGVCGF</sequence>
<protein>
    <submittedName>
        <fullName evidence="12">Putative membrane protein</fullName>
    </submittedName>
</protein>
<comment type="subcellular location">
    <subcellularLocation>
        <location evidence="1">Membrane</location>
        <topology evidence="1">Multi-pass membrane protein</topology>
    </subcellularLocation>
</comment>
<feature type="transmembrane region" description="Helical" evidence="10">
    <location>
        <begin position="81"/>
        <end position="104"/>
    </location>
</feature>